<feature type="signal peptide" evidence="1">
    <location>
        <begin position="1"/>
        <end position="17"/>
    </location>
</feature>
<protein>
    <submittedName>
        <fullName evidence="2">Uncharacterized protein</fullName>
    </submittedName>
</protein>
<gene>
    <name evidence="2" type="ORF">MENT_LOCUS25779</name>
</gene>
<reference evidence="2 3" key="1">
    <citation type="submission" date="2020-08" db="EMBL/GenBank/DDBJ databases">
        <authorList>
            <person name="Koutsovoulos G."/>
            <person name="Danchin GJ E."/>
        </authorList>
    </citation>
    <scope>NUCLEOTIDE SEQUENCE [LARGE SCALE GENOMIC DNA]</scope>
</reference>
<accession>A0A6V7VGV4</accession>
<sequence>MLLKELICILFLYYISAEQDDIQENNNGYVLLTDTVNTHHSIPYLNSDQCMLRPGQQDHGSYGLIFKIHEFYLCDELLICYPSQLNGNNTQNGIIASIPYRLREGKYNNVTSKCEQKRKLFCEEATNKHLCSLGQPASTIWHGIIIKTERITLHENKTHKFSKFSTTISLSITQQKYELDFILMIYIEFGRKKDIFTIVYLDEDYS</sequence>
<dbReference type="AlphaFoldDB" id="A0A6V7VGV4"/>
<proteinExistence type="predicted"/>
<evidence type="ECO:0000313" key="3">
    <source>
        <dbReference type="Proteomes" id="UP000580250"/>
    </source>
</evidence>
<evidence type="ECO:0000256" key="1">
    <source>
        <dbReference type="SAM" id="SignalP"/>
    </source>
</evidence>
<comment type="caution">
    <text evidence="2">The sequence shown here is derived from an EMBL/GenBank/DDBJ whole genome shotgun (WGS) entry which is preliminary data.</text>
</comment>
<evidence type="ECO:0000313" key="2">
    <source>
        <dbReference type="EMBL" id="CAD2174132.1"/>
    </source>
</evidence>
<dbReference type="EMBL" id="CAJEWN010000229">
    <property type="protein sequence ID" value="CAD2174132.1"/>
    <property type="molecule type" value="Genomic_DNA"/>
</dbReference>
<feature type="chain" id="PRO_5028046372" evidence="1">
    <location>
        <begin position="18"/>
        <end position="206"/>
    </location>
</feature>
<dbReference type="Proteomes" id="UP000580250">
    <property type="component" value="Unassembled WGS sequence"/>
</dbReference>
<name>A0A6V7VGV4_MELEN</name>
<dbReference type="OrthoDB" id="5889994at2759"/>
<keyword evidence="1" id="KW-0732">Signal</keyword>
<organism evidence="2 3">
    <name type="scientific">Meloidogyne enterolobii</name>
    <name type="common">Root-knot nematode worm</name>
    <name type="synonym">Meloidogyne mayaguensis</name>
    <dbReference type="NCBI Taxonomy" id="390850"/>
    <lineage>
        <taxon>Eukaryota</taxon>
        <taxon>Metazoa</taxon>
        <taxon>Ecdysozoa</taxon>
        <taxon>Nematoda</taxon>
        <taxon>Chromadorea</taxon>
        <taxon>Rhabditida</taxon>
        <taxon>Tylenchina</taxon>
        <taxon>Tylenchomorpha</taxon>
        <taxon>Tylenchoidea</taxon>
        <taxon>Meloidogynidae</taxon>
        <taxon>Meloidogyninae</taxon>
        <taxon>Meloidogyne</taxon>
    </lineage>
</organism>